<organism evidence="1">
    <name type="scientific">Siphoviridae sp. ct96x5</name>
    <dbReference type="NCBI Taxonomy" id="2825367"/>
    <lineage>
        <taxon>Viruses</taxon>
        <taxon>Duplodnaviria</taxon>
        <taxon>Heunggongvirae</taxon>
        <taxon>Uroviricota</taxon>
        <taxon>Caudoviricetes</taxon>
    </lineage>
</organism>
<protein>
    <submittedName>
        <fullName evidence="1">Uncharacterized protein</fullName>
    </submittedName>
</protein>
<reference evidence="1" key="1">
    <citation type="journal article" date="2021" name="Proc. Natl. Acad. Sci. U.S.A.">
        <title>A Catalog of Tens of Thousands of Viruses from Human Metagenomes Reveals Hidden Associations with Chronic Diseases.</title>
        <authorList>
            <person name="Tisza M.J."/>
            <person name="Buck C.B."/>
        </authorList>
    </citation>
    <scope>NUCLEOTIDE SEQUENCE</scope>
    <source>
        <strain evidence="1">Ct96x5</strain>
    </source>
</reference>
<dbReference type="EMBL" id="BK015488">
    <property type="protein sequence ID" value="DAE09456.1"/>
    <property type="molecule type" value="Genomic_DNA"/>
</dbReference>
<evidence type="ECO:0000313" key="1">
    <source>
        <dbReference type="EMBL" id="DAE09456.1"/>
    </source>
</evidence>
<sequence length="72" mass="8397">MTFQTLQRIHKALSDAQERANETLRYTEEAIARCNRKGMIATSTLLDNQKRSSNDCDELSRAIEEFNSHDWH</sequence>
<proteinExistence type="predicted"/>
<name>A0A8S5PRP9_9CAUD</name>
<accession>A0A8S5PRP9</accession>